<sequence>MSKKTSFDITVLPGDGIGVEITPVCIELIEKVLTKLDADVSINFTTFEAGAAYYQKTGISLPEEALAHAQQSDATLLACMGLPSIRYPDGREIAPQLELREKLDLYAGVRPVKTMPGLPLPLADERGSQLDFVMIRESTEGLFSSRESFRIEGQGQDEAAYDTQKISRRGCERLFNFAFKMAEQRKQKGKQGLVTCIDKANVLGSFYYMRQVFDEVAQHYPHLEADHIYVDACALQLVRQPWAYDVMVTENMFGDILSDLCAGLMGGMGMAPSGDIGENSAVFQPCHGSAPDIIGQGKANPTAMFLSAALMLEWLGYQHQNQAMLDAANKINQVVEAAYATGDLLPYELGGSDGTVAISSKVFAMLEQ</sequence>
<dbReference type="FunFam" id="3.40.718.10:FF:000006">
    <property type="entry name" value="3-isopropylmalate dehydrogenase"/>
    <property type="match status" value="1"/>
</dbReference>
<evidence type="ECO:0000313" key="17">
    <source>
        <dbReference type="Proteomes" id="UP000244441"/>
    </source>
</evidence>
<dbReference type="OrthoDB" id="9767905at2"/>
<evidence type="ECO:0000256" key="6">
    <source>
        <dbReference type="ARBA" id="ARBA00022430"/>
    </source>
</evidence>
<dbReference type="Pfam" id="PF00180">
    <property type="entry name" value="Iso_dh"/>
    <property type="match status" value="1"/>
</dbReference>
<comment type="subunit">
    <text evidence="4">Homodimer.</text>
</comment>
<keyword evidence="8" id="KW-0479">Metal-binding</keyword>
<feature type="domain" description="Isopropylmalate dehydrogenase-like" evidence="15">
    <location>
        <begin position="8"/>
        <end position="362"/>
    </location>
</feature>
<gene>
    <name evidence="16" type="ORF">C2869_05150</name>
</gene>
<keyword evidence="9" id="KW-0460">Magnesium</keyword>
<evidence type="ECO:0000256" key="5">
    <source>
        <dbReference type="ARBA" id="ARBA00013101"/>
    </source>
</evidence>
<dbReference type="AlphaFoldDB" id="A0A2S0VNU8"/>
<keyword evidence="6" id="KW-0432">Leucine biosynthesis</keyword>
<evidence type="ECO:0000256" key="12">
    <source>
        <dbReference type="ARBA" id="ARBA00023211"/>
    </source>
</evidence>
<dbReference type="InterPro" id="IPR050501">
    <property type="entry name" value="ICDH/IPMDH"/>
</dbReference>
<dbReference type="PROSITE" id="PS00470">
    <property type="entry name" value="IDH_IMDH"/>
    <property type="match status" value="1"/>
</dbReference>
<dbReference type="GO" id="GO:0009098">
    <property type="term" value="P:L-leucine biosynthetic process"/>
    <property type="evidence" value="ECO:0007669"/>
    <property type="project" value="UniProtKB-KW"/>
</dbReference>
<name>A0A2S0VNU8_9ALTE</name>
<evidence type="ECO:0000256" key="1">
    <source>
        <dbReference type="ARBA" id="ARBA00001936"/>
    </source>
</evidence>
<evidence type="ECO:0000256" key="4">
    <source>
        <dbReference type="ARBA" id="ARBA00011738"/>
    </source>
</evidence>
<evidence type="ECO:0000256" key="8">
    <source>
        <dbReference type="ARBA" id="ARBA00022723"/>
    </source>
</evidence>
<keyword evidence="7" id="KW-0028">Amino-acid biosynthesis</keyword>
<dbReference type="PANTHER" id="PTHR43275:SF1">
    <property type="entry name" value="D-MALATE DEHYDROGENASE [DECARBOXYLATING]"/>
    <property type="match status" value="1"/>
</dbReference>
<protein>
    <recommendedName>
        <fullName evidence="5">3-isopropylmalate dehydrogenase</fullName>
        <ecNumber evidence="5">1.1.1.85</ecNumber>
    </recommendedName>
    <alternativeName>
        <fullName evidence="14">3-IPM-DH</fullName>
    </alternativeName>
</protein>
<dbReference type="RefSeq" id="WP_108601936.1">
    <property type="nucleotide sequence ID" value="NZ_CP026604.1"/>
</dbReference>
<dbReference type="InterPro" id="IPR024084">
    <property type="entry name" value="IsoPropMal-DH-like_dom"/>
</dbReference>
<evidence type="ECO:0000259" key="15">
    <source>
        <dbReference type="SMART" id="SM01329"/>
    </source>
</evidence>
<dbReference type="EMBL" id="CP026604">
    <property type="protein sequence ID" value="AWB65863.1"/>
    <property type="molecule type" value="Genomic_DNA"/>
</dbReference>
<dbReference type="PANTHER" id="PTHR43275">
    <property type="entry name" value="D-MALATE DEHYDROGENASE [DECARBOXYLATING]"/>
    <property type="match status" value="1"/>
</dbReference>
<dbReference type="GO" id="GO:0051287">
    <property type="term" value="F:NAD binding"/>
    <property type="evidence" value="ECO:0007669"/>
    <property type="project" value="InterPro"/>
</dbReference>
<evidence type="ECO:0000256" key="2">
    <source>
        <dbReference type="ARBA" id="ARBA00001946"/>
    </source>
</evidence>
<keyword evidence="10" id="KW-0560">Oxidoreductase</keyword>
<evidence type="ECO:0000256" key="3">
    <source>
        <dbReference type="ARBA" id="ARBA00008319"/>
    </source>
</evidence>
<dbReference type="Proteomes" id="UP000244441">
    <property type="component" value="Chromosome"/>
</dbReference>
<evidence type="ECO:0000256" key="13">
    <source>
        <dbReference type="ARBA" id="ARBA00023304"/>
    </source>
</evidence>
<accession>A0A2S0VNU8</accession>
<comment type="similarity">
    <text evidence="3">Belongs to the isocitrate and isopropylmalate dehydrogenases family. LeuB type 1 subfamily.</text>
</comment>
<comment type="cofactor">
    <cofactor evidence="2">
        <name>Mg(2+)</name>
        <dbReference type="ChEBI" id="CHEBI:18420"/>
    </cofactor>
</comment>
<dbReference type="GO" id="GO:0000287">
    <property type="term" value="F:magnesium ion binding"/>
    <property type="evidence" value="ECO:0007669"/>
    <property type="project" value="InterPro"/>
</dbReference>
<dbReference type="Gene3D" id="3.40.718.10">
    <property type="entry name" value="Isopropylmalate Dehydrogenase"/>
    <property type="match status" value="1"/>
</dbReference>
<evidence type="ECO:0000256" key="7">
    <source>
        <dbReference type="ARBA" id="ARBA00022605"/>
    </source>
</evidence>
<evidence type="ECO:0000256" key="14">
    <source>
        <dbReference type="ARBA" id="ARBA00033138"/>
    </source>
</evidence>
<proteinExistence type="inferred from homology"/>
<organism evidence="16 17">
    <name type="scientific">Saccharobesus litoralis</name>
    <dbReference type="NCBI Taxonomy" id="2172099"/>
    <lineage>
        <taxon>Bacteria</taxon>
        <taxon>Pseudomonadati</taxon>
        <taxon>Pseudomonadota</taxon>
        <taxon>Gammaproteobacteria</taxon>
        <taxon>Alteromonadales</taxon>
        <taxon>Alteromonadaceae</taxon>
        <taxon>Saccharobesus</taxon>
    </lineage>
</organism>
<dbReference type="SMART" id="SM01329">
    <property type="entry name" value="Iso_dh"/>
    <property type="match status" value="1"/>
</dbReference>
<dbReference type="InterPro" id="IPR019818">
    <property type="entry name" value="IsoCit/isopropylmalate_DH_CS"/>
</dbReference>
<dbReference type="SUPFAM" id="SSF53659">
    <property type="entry name" value="Isocitrate/Isopropylmalate dehydrogenase-like"/>
    <property type="match status" value="1"/>
</dbReference>
<evidence type="ECO:0000313" key="16">
    <source>
        <dbReference type="EMBL" id="AWB65863.1"/>
    </source>
</evidence>
<dbReference type="GO" id="GO:0003862">
    <property type="term" value="F:3-isopropylmalate dehydrogenase activity"/>
    <property type="evidence" value="ECO:0007669"/>
    <property type="project" value="UniProtKB-EC"/>
</dbReference>
<keyword evidence="17" id="KW-1185">Reference proteome</keyword>
<dbReference type="EC" id="1.1.1.85" evidence="5"/>
<evidence type="ECO:0000256" key="9">
    <source>
        <dbReference type="ARBA" id="ARBA00022842"/>
    </source>
</evidence>
<reference evidence="16 17" key="1">
    <citation type="submission" date="2018-01" db="EMBL/GenBank/DDBJ databases">
        <title>Genome sequence of a Cantenovulum-like bacteria.</title>
        <authorList>
            <person name="Tan W.R."/>
            <person name="Lau N.-S."/>
            <person name="Go F."/>
            <person name="Amirul A.-A.A."/>
        </authorList>
    </citation>
    <scope>NUCLEOTIDE SEQUENCE [LARGE SCALE GENOMIC DNA]</scope>
    <source>
        <strain evidence="16 17">CCB-QB4</strain>
    </source>
</reference>
<evidence type="ECO:0000256" key="10">
    <source>
        <dbReference type="ARBA" id="ARBA00023002"/>
    </source>
</evidence>
<keyword evidence="11" id="KW-0520">NAD</keyword>
<comment type="cofactor">
    <cofactor evidence="1">
        <name>Mn(2+)</name>
        <dbReference type="ChEBI" id="CHEBI:29035"/>
    </cofactor>
</comment>
<dbReference type="KEGG" id="cate:C2869_05150"/>
<keyword evidence="13" id="KW-0100">Branched-chain amino acid biosynthesis</keyword>
<keyword evidence="12" id="KW-0464">Manganese</keyword>
<evidence type="ECO:0000256" key="11">
    <source>
        <dbReference type="ARBA" id="ARBA00023027"/>
    </source>
</evidence>